<keyword evidence="2" id="KW-1185">Reference proteome</keyword>
<dbReference type="Proteomes" id="UP001152795">
    <property type="component" value="Unassembled WGS sequence"/>
</dbReference>
<name>A0A6S7G819_PARCT</name>
<reference evidence="1" key="1">
    <citation type="submission" date="2020-04" db="EMBL/GenBank/DDBJ databases">
        <authorList>
            <person name="Alioto T."/>
            <person name="Alioto T."/>
            <person name="Gomez Garrido J."/>
        </authorList>
    </citation>
    <scope>NUCLEOTIDE SEQUENCE</scope>
    <source>
        <strain evidence="1">A484AB</strain>
    </source>
</reference>
<accession>A0A6S7G819</accession>
<gene>
    <name evidence="1" type="ORF">PACLA_8A078433</name>
</gene>
<dbReference type="OrthoDB" id="6010602at2759"/>
<dbReference type="Gene3D" id="2.10.90.10">
    <property type="entry name" value="Cystine-knot cytokines"/>
    <property type="match status" value="1"/>
</dbReference>
<comment type="caution">
    <text evidence="1">The sequence shown here is derived from an EMBL/GenBank/DDBJ whole genome shotgun (WGS) entry which is preliminary data.</text>
</comment>
<dbReference type="AlphaFoldDB" id="A0A6S7G819"/>
<dbReference type="SUPFAM" id="SSF57501">
    <property type="entry name" value="Cystine-knot cytokines"/>
    <property type="match status" value="1"/>
</dbReference>
<protein>
    <submittedName>
        <fullName evidence="1">Uncharacterized protein</fullName>
    </submittedName>
</protein>
<sequence>MDTNEVMPLLCLTSQDQRIITTCVGDFGSIVNLKYIAGQYFVMALLLQGFVNGQEYRPGEHSDGGLYEEVVSIYNEHFTTPESREPYLIKVHRCIIACRTKTSIAMPYALIQKEIEIVVADINNPTKFYKYVVYNHTKCGCDKHNVTKNELHKNLVSNEVNETEFKAKLPNNPENLRNCSPSSFCSKPQPRHKLNPIPRRLTAIVPGQRFVLYYRCLPGCGATTNNTKMKTEMLSGSDKYYIWIKTDTHCWTYQKQSRVARSILESLNNLNTTYPSSLKTKLTQDSETESGVLIYIASPKVFLAAFVLSVILVSILIVDFNLCHRKKGIMYSVLSCRKDMKDNACSDCAERQKKVIEIV</sequence>
<evidence type="ECO:0000313" key="1">
    <source>
        <dbReference type="EMBL" id="CAB3988098.1"/>
    </source>
</evidence>
<dbReference type="InterPro" id="IPR029034">
    <property type="entry name" value="Cystine-knot_cytokine"/>
</dbReference>
<proteinExistence type="predicted"/>
<organism evidence="1 2">
    <name type="scientific">Paramuricea clavata</name>
    <name type="common">Red gorgonian</name>
    <name type="synonym">Violescent sea-whip</name>
    <dbReference type="NCBI Taxonomy" id="317549"/>
    <lineage>
        <taxon>Eukaryota</taxon>
        <taxon>Metazoa</taxon>
        <taxon>Cnidaria</taxon>
        <taxon>Anthozoa</taxon>
        <taxon>Octocorallia</taxon>
        <taxon>Malacalcyonacea</taxon>
        <taxon>Plexauridae</taxon>
        <taxon>Paramuricea</taxon>
    </lineage>
</organism>
<dbReference type="EMBL" id="CACRXK020001280">
    <property type="protein sequence ID" value="CAB3988098.1"/>
    <property type="molecule type" value="Genomic_DNA"/>
</dbReference>
<evidence type="ECO:0000313" key="2">
    <source>
        <dbReference type="Proteomes" id="UP001152795"/>
    </source>
</evidence>